<keyword evidence="3" id="KW-1185">Reference proteome</keyword>
<reference evidence="2 3" key="1">
    <citation type="submission" date="2019-03" db="EMBL/GenBank/DDBJ databases">
        <title>Genomics of glacier-inhabiting Cryobacterium strains.</title>
        <authorList>
            <person name="Liu Q."/>
            <person name="Xin Y.-H."/>
        </authorList>
    </citation>
    <scope>NUCLEOTIDE SEQUENCE [LARGE SCALE GENOMIC DNA]</scope>
    <source>
        <strain evidence="2 3">HLT2-23</strain>
    </source>
</reference>
<organism evidence="2 3">
    <name type="scientific">Cryobacterium glaciale</name>
    <dbReference type="NCBI Taxonomy" id="1259145"/>
    <lineage>
        <taxon>Bacteria</taxon>
        <taxon>Bacillati</taxon>
        <taxon>Actinomycetota</taxon>
        <taxon>Actinomycetes</taxon>
        <taxon>Micrococcales</taxon>
        <taxon>Microbacteriaceae</taxon>
        <taxon>Cryobacterium</taxon>
    </lineage>
</organism>
<evidence type="ECO:0000313" key="2">
    <source>
        <dbReference type="EMBL" id="TFB71528.1"/>
    </source>
</evidence>
<accession>A0A4R8UWC9</accession>
<feature type="region of interest" description="Disordered" evidence="1">
    <location>
        <begin position="1"/>
        <end position="30"/>
    </location>
</feature>
<dbReference type="Proteomes" id="UP000298173">
    <property type="component" value="Unassembled WGS sequence"/>
</dbReference>
<protein>
    <submittedName>
        <fullName evidence="2">Uncharacterized protein</fullName>
    </submittedName>
</protein>
<feature type="compositionally biased region" description="Basic and acidic residues" evidence="1">
    <location>
        <begin position="8"/>
        <end position="22"/>
    </location>
</feature>
<evidence type="ECO:0000313" key="3">
    <source>
        <dbReference type="Proteomes" id="UP000298173"/>
    </source>
</evidence>
<proteinExistence type="predicted"/>
<dbReference type="AlphaFoldDB" id="A0A4R8UWC9"/>
<feature type="region of interest" description="Disordered" evidence="1">
    <location>
        <begin position="94"/>
        <end position="121"/>
    </location>
</feature>
<evidence type="ECO:0000256" key="1">
    <source>
        <dbReference type="SAM" id="MobiDB-lite"/>
    </source>
</evidence>
<name>A0A4R8UWC9_9MICO</name>
<dbReference type="EMBL" id="SOEY01000026">
    <property type="protein sequence ID" value="TFB71528.1"/>
    <property type="molecule type" value="Genomic_DNA"/>
</dbReference>
<sequence length="121" mass="13500">MHVRILVHRRDGSSPRIEDPDHLVTGSSPEYAATRPTISKWRLDTSVRSLAQIPIPNPGMLGQDRMKGVCVHEVLDLNVDVGTLPPQRSELLREARDRHPRGTGAYDGNGLFLHGRSRSTF</sequence>
<gene>
    <name evidence="2" type="ORF">E3O06_11830</name>
</gene>
<comment type="caution">
    <text evidence="2">The sequence shown here is derived from an EMBL/GenBank/DDBJ whole genome shotgun (WGS) entry which is preliminary data.</text>
</comment>